<dbReference type="Proteomes" id="UP000237846">
    <property type="component" value="Unassembled WGS sequence"/>
</dbReference>
<keyword evidence="2" id="KW-1185">Reference proteome</keyword>
<organism evidence="1 2">
    <name type="scientific">Allonocardiopsis opalescens</name>
    <dbReference type="NCBI Taxonomy" id="1144618"/>
    <lineage>
        <taxon>Bacteria</taxon>
        <taxon>Bacillati</taxon>
        <taxon>Actinomycetota</taxon>
        <taxon>Actinomycetes</taxon>
        <taxon>Streptosporangiales</taxon>
        <taxon>Allonocardiopsis</taxon>
    </lineage>
</organism>
<proteinExistence type="predicted"/>
<comment type="caution">
    <text evidence="1">The sequence shown here is derived from an EMBL/GenBank/DDBJ whole genome shotgun (WGS) entry which is preliminary data.</text>
</comment>
<evidence type="ECO:0000313" key="2">
    <source>
        <dbReference type="Proteomes" id="UP000237846"/>
    </source>
</evidence>
<dbReference type="AlphaFoldDB" id="A0A2T0PSS9"/>
<gene>
    <name evidence="1" type="ORF">CLV72_11222</name>
</gene>
<dbReference type="EMBL" id="PVZC01000012">
    <property type="protein sequence ID" value="PRX91949.1"/>
    <property type="molecule type" value="Genomic_DNA"/>
</dbReference>
<name>A0A2T0PSS9_9ACTN</name>
<sequence>MIKVTEDMAAHEIGNNKVAQALLRTERTVRGSA</sequence>
<reference evidence="1 2" key="1">
    <citation type="submission" date="2018-03" db="EMBL/GenBank/DDBJ databases">
        <title>Genomic Encyclopedia of Archaeal and Bacterial Type Strains, Phase II (KMG-II): from individual species to whole genera.</title>
        <authorList>
            <person name="Goeker M."/>
        </authorList>
    </citation>
    <scope>NUCLEOTIDE SEQUENCE [LARGE SCALE GENOMIC DNA]</scope>
    <source>
        <strain evidence="1 2">DSM 45601</strain>
    </source>
</reference>
<protein>
    <submittedName>
        <fullName evidence="1">Uncharacterized protein</fullName>
    </submittedName>
</protein>
<accession>A0A2T0PSS9</accession>
<evidence type="ECO:0000313" key="1">
    <source>
        <dbReference type="EMBL" id="PRX91949.1"/>
    </source>
</evidence>